<keyword evidence="5" id="KW-1185">Reference proteome</keyword>
<proteinExistence type="predicted"/>
<dbReference type="AlphaFoldDB" id="A0A1Q5UC34"/>
<gene>
    <name evidence="4" type="ORF">PENSUB_4576</name>
</gene>
<dbReference type="STRING" id="1316194.A0A1Q5UC34"/>
<sequence length="906" mass="99143">MQDVVIESCRTGVVIVGGARGPFSTGQGVGSFVLVDAIIANTPTGITTTLYGENSTALLLQNVGFYNTQNAIYDQGAGKALIPGGDQTILDSWGFGMVSDPSGSRFVSGNNLLAMNRTSSLVGTNKYNVRPNFFTRRRPKYIDLGNTQVLDVKALGAKGDGVTDDTTVLNSILSRGSNMSSIIYFPHSVYLIKDTLKIPKNSRILGQAWSQIMATGPKFQDLENPYVAVRVRQQGDIGIVEIQDILFTVSGPTAGAVLMEWNVHESTQGSASLWDSHFRISGAIGSGLQAADCPKESGTVNKRCIAAALILRLTQSSSAYLENVWVWTADHDLDRTSQDQLDIYAARGILIESQGPTWLYGTSSEHHALYQYQFYNAKNVVMGMIQTESPYYQPVPRAPQPFKVRQFPADPDFTNWLYSWFSDYSQNCVDNDHCQDRAFEIEESYDVWIYNLVSKAIREMVSPRGEMPTYATDNKNGFLSSLLAWIRGPKEIIGSRDHAGFHVWDSDTDSEALAGLPSACKTSLTQLVRCDIWASTFLGESYRGSLHNDTLTDSVCDESCGESLKSWFDSVATDCAGYNVSSSAPTKYGGQIWSGWNETCLKDPTTDKYCNDIIEGFSEVDFTKDRPKSELCSFCYVERLEMMQRSSYSVYDEYFQADLVVVHARCDISGPTEMPPSLDAPPEFHPKPACLSGKRYTTVDGDTCDSVALHLNVSSASFVMANNRHTIVCDRLPSDMDLCVPTTCASTYVLKDTDTCRSIEEANSNNVGDVRRYNPWVEFDCSNLQSTTPSFGHVICLRDSDESYTATAPIPGVTISPGRSSGYSRTVVDPPSNATVANGTTLKCGKWHVAKEGESCPMICLGESITSTLFLAVNPSLSSSNCSLALVTGNAYCAGPTTNWASLSEE</sequence>
<accession>A0A1Q5UC34</accession>
<dbReference type="PANTHER" id="PTHR34997:SF16">
    <property type="entry name" value="LYSM DOMAIN-CONTAINING PROTEIN"/>
    <property type="match status" value="1"/>
</dbReference>
<dbReference type="Pfam" id="PF12708">
    <property type="entry name" value="Pect-lyase_RHGA_epim"/>
    <property type="match status" value="1"/>
</dbReference>
<dbReference type="PANTHER" id="PTHR34997">
    <property type="entry name" value="AM15"/>
    <property type="match status" value="1"/>
</dbReference>
<dbReference type="InterPro" id="IPR012334">
    <property type="entry name" value="Pectin_lyas_fold"/>
</dbReference>
<evidence type="ECO:0000256" key="1">
    <source>
        <dbReference type="ARBA" id="ARBA00022669"/>
    </source>
</evidence>
<dbReference type="Gene3D" id="3.10.350.10">
    <property type="entry name" value="LysM domain"/>
    <property type="match status" value="2"/>
</dbReference>
<dbReference type="Gene3D" id="2.160.20.10">
    <property type="entry name" value="Single-stranded right-handed beta-helix, Pectin lyase-like"/>
    <property type="match status" value="2"/>
</dbReference>
<dbReference type="Proteomes" id="UP000186955">
    <property type="component" value="Unassembled WGS sequence"/>
</dbReference>
<dbReference type="CDD" id="cd23668">
    <property type="entry name" value="GH55_beta13glucanase-like"/>
    <property type="match status" value="1"/>
</dbReference>
<reference evidence="4 5" key="1">
    <citation type="submission" date="2016-10" db="EMBL/GenBank/DDBJ databases">
        <title>Genome sequence of the ascomycete fungus Penicillium subrubescens.</title>
        <authorList>
            <person name="De Vries R.P."/>
            <person name="Peng M."/>
            <person name="Dilokpimol A."/>
            <person name="Hilden K."/>
            <person name="Makela M.R."/>
            <person name="Grigoriev I."/>
            <person name="Riley R."/>
            <person name="Granchi Z."/>
        </authorList>
    </citation>
    <scope>NUCLEOTIDE SEQUENCE [LARGE SCALE GENOMIC DNA]</scope>
    <source>
        <strain evidence="4 5">CBS 132785</strain>
    </source>
</reference>
<organism evidence="4 5">
    <name type="scientific">Penicillium subrubescens</name>
    <dbReference type="NCBI Taxonomy" id="1316194"/>
    <lineage>
        <taxon>Eukaryota</taxon>
        <taxon>Fungi</taxon>
        <taxon>Dikarya</taxon>
        <taxon>Ascomycota</taxon>
        <taxon>Pezizomycotina</taxon>
        <taxon>Eurotiomycetes</taxon>
        <taxon>Eurotiomycetidae</taxon>
        <taxon>Eurotiales</taxon>
        <taxon>Aspergillaceae</taxon>
        <taxon>Penicillium</taxon>
    </lineage>
</organism>
<dbReference type="Pfam" id="PF01476">
    <property type="entry name" value="LysM"/>
    <property type="match status" value="1"/>
</dbReference>
<name>A0A1Q5UC34_9EURO</name>
<comment type="caution">
    <text evidence="4">The sequence shown here is derived from an EMBL/GenBank/DDBJ whole genome shotgun (WGS) entry which is preliminary data.</text>
</comment>
<dbReference type="PROSITE" id="PS51782">
    <property type="entry name" value="LYSM"/>
    <property type="match status" value="1"/>
</dbReference>
<dbReference type="InterPro" id="IPR036779">
    <property type="entry name" value="LysM_dom_sf"/>
</dbReference>
<evidence type="ECO:0000259" key="3">
    <source>
        <dbReference type="PROSITE" id="PS51782"/>
    </source>
</evidence>
<keyword evidence="2" id="KW-0843">Virulence</keyword>
<dbReference type="InterPro" id="IPR052210">
    <property type="entry name" value="LysM1-like"/>
</dbReference>
<evidence type="ECO:0000313" key="4">
    <source>
        <dbReference type="EMBL" id="OKP10023.1"/>
    </source>
</evidence>
<dbReference type="SUPFAM" id="SSF51126">
    <property type="entry name" value="Pectin lyase-like"/>
    <property type="match status" value="1"/>
</dbReference>
<dbReference type="EMBL" id="MNBE01000401">
    <property type="protein sequence ID" value="OKP10023.1"/>
    <property type="molecule type" value="Genomic_DNA"/>
</dbReference>
<dbReference type="InterPro" id="IPR011050">
    <property type="entry name" value="Pectin_lyase_fold/virulence"/>
</dbReference>
<protein>
    <recommendedName>
        <fullName evidence="3">LysM domain-containing protein</fullName>
    </recommendedName>
</protein>
<dbReference type="InterPro" id="IPR024535">
    <property type="entry name" value="RHGA/B-epi-like_pectate_lyase"/>
</dbReference>
<dbReference type="GO" id="GO:0008061">
    <property type="term" value="F:chitin binding"/>
    <property type="evidence" value="ECO:0007669"/>
    <property type="project" value="UniProtKB-KW"/>
</dbReference>
<evidence type="ECO:0000313" key="5">
    <source>
        <dbReference type="Proteomes" id="UP000186955"/>
    </source>
</evidence>
<dbReference type="InterPro" id="IPR018392">
    <property type="entry name" value="LysM"/>
</dbReference>
<evidence type="ECO:0000256" key="2">
    <source>
        <dbReference type="ARBA" id="ARBA00023026"/>
    </source>
</evidence>
<feature type="domain" description="LysM" evidence="3">
    <location>
        <begin position="694"/>
        <end position="740"/>
    </location>
</feature>
<keyword evidence="1" id="KW-0147">Chitin-binding</keyword>